<keyword evidence="1" id="KW-1133">Transmembrane helix</keyword>
<name>A0A5N4ADM7_PHOPY</name>
<proteinExistence type="predicted"/>
<protein>
    <submittedName>
        <fullName evidence="2">Uncharacterized protein</fullName>
    </submittedName>
</protein>
<keyword evidence="1" id="KW-0472">Membrane</keyword>
<dbReference type="Proteomes" id="UP000327044">
    <property type="component" value="Unassembled WGS sequence"/>
</dbReference>
<dbReference type="AlphaFoldDB" id="A0A5N4ADM7"/>
<evidence type="ECO:0000313" key="3">
    <source>
        <dbReference type="Proteomes" id="UP000327044"/>
    </source>
</evidence>
<feature type="transmembrane region" description="Helical" evidence="1">
    <location>
        <begin position="54"/>
        <end position="71"/>
    </location>
</feature>
<dbReference type="InParanoid" id="A0A5N4ADM7"/>
<keyword evidence="3" id="KW-1185">Reference proteome</keyword>
<reference evidence="2 3" key="1">
    <citation type="journal article" date="2018" name="Elife">
        <title>Firefly genomes illuminate parallel origins of bioluminescence in beetles.</title>
        <authorList>
            <person name="Fallon T.R."/>
            <person name="Lower S.E."/>
            <person name="Chang C.H."/>
            <person name="Bessho-Uehara M."/>
            <person name="Martin G.J."/>
            <person name="Bewick A.J."/>
            <person name="Behringer M."/>
            <person name="Debat H.J."/>
            <person name="Wong I."/>
            <person name="Day J.C."/>
            <person name="Suvorov A."/>
            <person name="Silva C.J."/>
            <person name="Stanger-Hall K.F."/>
            <person name="Hall D.W."/>
            <person name="Schmitz R.J."/>
            <person name="Nelson D.R."/>
            <person name="Lewis S.M."/>
            <person name="Shigenobu S."/>
            <person name="Bybee S.M."/>
            <person name="Larracuente A.M."/>
            <person name="Oba Y."/>
            <person name="Weng J.K."/>
        </authorList>
    </citation>
    <scope>NUCLEOTIDE SEQUENCE [LARGE SCALE GENOMIC DNA]</scope>
    <source>
        <strain evidence="2">1611_PpyrPB1</strain>
        <tissue evidence="2">Whole body</tissue>
    </source>
</reference>
<keyword evidence="1" id="KW-0812">Transmembrane</keyword>
<comment type="caution">
    <text evidence="2">The sequence shown here is derived from an EMBL/GenBank/DDBJ whole genome shotgun (WGS) entry which is preliminary data.</text>
</comment>
<gene>
    <name evidence="2" type="ORF">PPYR_12276</name>
</gene>
<organism evidence="2 3">
    <name type="scientific">Photinus pyralis</name>
    <name type="common">Common eastern firefly</name>
    <name type="synonym">Lampyris pyralis</name>
    <dbReference type="NCBI Taxonomy" id="7054"/>
    <lineage>
        <taxon>Eukaryota</taxon>
        <taxon>Metazoa</taxon>
        <taxon>Ecdysozoa</taxon>
        <taxon>Arthropoda</taxon>
        <taxon>Hexapoda</taxon>
        <taxon>Insecta</taxon>
        <taxon>Pterygota</taxon>
        <taxon>Neoptera</taxon>
        <taxon>Endopterygota</taxon>
        <taxon>Coleoptera</taxon>
        <taxon>Polyphaga</taxon>
        <taxon>Elateriformia</taxon>
        <taxon>Elateroidea</taxon>
        <taxon>Lampyridae</taxon>
        <taxon>Lampyrinae</taxon>
        <taxon>Photinus</taxon>
    </lineage>
</organism>
<sequence length="103" mass="12057">MDAVKKLLGRFLKKPNLGACQRKTSPSSRAMKYPYTFSAKIAQFPIMHYYKNSWVYRYYCYSLVVSIPIFWKLQCMSNSPGNVQKWEELKAKARAEDEAAHDH</sequence>
<evidence type="ECO:0000313" key="2">
    <source>
        <dbReference type="EMBL" id="KAB0795437.1"/>
    </source>
</evidence>
<dbReference type="EMBL" id="VVIM01000008">
    <property type="protein sequence ID" value="KAB0795437.1"/>
    <property type="molecule type" value="Genomic_DNA"/>
</dbReference>
<evidence type="ECO:0000256" key="1">
    <source>
        <dbReference type="SAM" id="Phobius"/>
    </source>
</evidence>
<accession>A0A5N4ADM7</accession>